<evidence type="ECO:0000313" key="2">
    <source>
        <dbReference type="EMBL" id="KAI1233215.1"/>
    </source>
</evidence>
<dbReference type="SUPFAM" id="SSF47943">
    <property type="entry name" value="Retrovirus capsid protein, N-terminal core domain"/>
    <property type="match status" value="1"/>
</dbReference>
<feature type="non-terminal residue" evidence="1">
    <location>
        <position position="145"/>
    </location>
</feature>
<protein>
    <recommendedName>
        <fullName evidence="4">Core shell protein Gag P30 domain-containing protein</fullName>
    </recommendedName>
</protein>
<comment type="caution">
    <text evidence="1">The sequence shown here is derived from an EMBL/GenBank/DDBJ whole genome shotgun (WGS) entry which is preliminary data.</text>
</comment>
<dbReference type="AlphaFoldDB" id="A0A835NDZ2"/>
<name>A0A835NDZ2_9PASS</name>
<keyword evidence="3" id="KW-1185">Reference proteome</keyword>
<dbReference type="Proteomes" id="UP000618051">
    <property type="component" value="Unassembled WGS sequence"/>
</dbReference>
<reference evidence="2 3" key="2">
    <citation type="journal article" date="2021" name="J. Hered.">
        <title>Feather Gene Expression Elucidates the Developmental Basis of Plumage Iridescence in African Starlings.</title>
        <authorList>
            <person name="Rubenstein D.R."/>
            <person name="Corvelo A."/>
            <person name="MacManes M.D."/>
            <person name="Maia R."/>
            <person name="Narzisi G."/>
            <person name="Rousaki A."/>
            <person name="Vandenabeele P."/>
            <person name="Shawkey M.D."/>
            <person name="Solomon J."/>
        </authorList>
    </citation>
    <scope>NUCLEOTIDE SEQUENCE [LARGE SCALE GENOMIC DNA]</scope>
    <source>
        <strain evidence="2">SS15</strain>
    </source>
</reference>
<dbReference type="GO" id="GO:0016032">
    <property type="term" value="P:viral process"/>
    <property type="evidence" value="ECO:0007669"/>
    <property type="project" value="InterPro"/>
</dbReference>
<dbReference type="InterPro" id="IPR008919">
    <property type="entry name" value="Retrov_capsid_N"/>
</dbReference>
<proteinExistence type="predicted"/>
<sequence>QAVGNQGPIYIKVPYSLAELEQWKTPVGKYRENPDKVANLVERAINTQNLDWADLKSMMDTLLDLIGRQTVNKAITTSVEAQLEVYGLKHGVPKALNWSKIYEVKQNYDESPTDFLNRLREAAIKYINLDPDSADEKAYLLFLFM</sequence>
<evidence type="ECO:0000313" key="3">
    <source>
        <dbReference type="Proteomes" id="UP000618051"/>
    </source>
</evidence>
<reference evidence="1" key="1">
    <citation type="submission" date="2020-10" db="EMBL/GenBank/DDBJ databases">
        <title>Feather gene expression reveals the developmental basis of iridescence in African starlings.</title>
        <authorList>
            <person name="Rubenstein D.R."/>
        </authorList>
    </citation>
    <scope>NUCLEOTIDE SEQUENCE</scope>
    <source>
        <strain evidence="1">SS15</strain>
        <tissue evidence="1">Liver</tissue>
    </source>
</reference>
<dbReference type="InterPro" id="IPR050462">
    <property type="entry name" value="Retroviral_Gag-Pol_poly"/>
</dbReference>
<reference evidence="2" key="3">
    <citation type="submission" date="2022-01" db="EMBL/GenBank/DDBJ databases">
        <authorList>
            <person name="Rubenstein D.R."/>
        </authorList>
    </citation>
    <scope>NUCLEOTIDE SEQUENCE</scope>
    <source>
        <strain evidence="2">SS15</strain>
        <tissue evidence="2">Liver</tissue>
    </source>
</reference>
<accession>A0A835NDZ2</accession>
<feature type="non-terminal residue" evidence="1">
    <location>
        <position position="1"/>
    </location>
</feature>
<evidence type="ECO:0008006" key="4">
    <source>
        <dbReference type="Google" id="ProtNLM"/>
    </source>
</evidence>
<organism evidence="1">
    <name type="scientific">Lamprotornis superbus</name>
    <dbReference type="NCBI Taxonomy" id="245042"/>
    <lineage>
        <taxon>Eukaryota</taxon>
        <taxon>Metazoa</taxon>
        <taxon>Chordata</taxon>
        <taxon>Craniata</taxon>
        <taxon>Vertebrata</taxon>
        <taxon>Euteleostomi</taxon>
        <taxon>Archelosauria</taxon>
        <taxon>Archosauria</taxon>
        <taxon>Dinosauria</taxon>
        <taxon>Saurischia</taxon>
        <taxon>Theropoda</taxon>
        <taxon>Coelurosauria</taxon>
        <taxon>Aves</taxon>
        <taxon>Neognathae</taxon>
        <taxon>Neoaves</taxon>
        <taxon>Telluraves</taxon>
        <taxon>Australaves</taxon>
        <taxon>Passeriformes</taxon>
        <taxon>Sturnidae</taxon>
        <taxon>Lamprotornis</taxon>
    </lineage>
</organism>
<dbReference type="PANTHER" id="PTHR33166">
    <property type="entry name" value="GAG_P30 DOMAIN-CONTAINING PROTEIN"/>
    <property type="match status" value="1"/>
</dbReference>
<gene>
    <name evidence="2" type="ORF">IHE44_0004809</name>
    <name evidence="1" type="ORF">IHE44_011921</name>
</gene>
<dbReference type="OrthoDB" id="9422159at2759"/>
<dbReference type="EMBL" id="JADDUC020000019">
    <property type="protein sequence ID" value="KAI1233215.1"/>
    <property type="molecule type" value="Genomic_DNA"/>
</dbReference>
<evidence type="ECO:0000313" key="1">
    <source>
        <dbReference type="EMBL" id="KAG0113075.1"/>
    </source>
</evidence>
<dbReference type="Gene3D" id="1.10.375.10">
    <property type="entry name" value="Human Immunodeficiency Virus Type 1 Capsid Protein"/>
    <property type="match status" value="1"/>
</dbReference>
<dbReference type="EMBL" id="JADDUC010000570">
    <property type="protein sequence ID" value="KAG0113075.1"/>
    <property type="molecule type" value="Genomic_DNA"/>
</dbReference>